<dbReference type="EMBL" id="CP034460">
    <property type="protein sequence ID" value="QBM89854.1"/>
    <property type="molecule type" value="Genomic_DNA"/>
</dbReference>
<dbReference type="Proteomes" id="UP000292447">
    <property type="component" value="Chromosome V"/>
</dbReference>
<dbReference type="GO" id="GO:0016491">
    <property type="term" value="F:oxidoreductase activity"/>
    <property type="evidence" value="ECO:0007669"/>
    <property type="project" value="UniProtKB-KW"/>
</dbReference>
<reference evidence="4" key="1">
    <citation type="submission" date="2019-03" db="EMBL/GenBank/DDBJ databases">
        <title>Snf2 controls pulcherriminic acid biosynthesis and connects pigmentation and antifungal activity of the yeast Metschnikowia pulcherrima.</title>
        <authorList>
            <person name="Gore-Lloyd D."/>
            <person name="Sumann I."/>
            <person name="Brachmann A.O."/>
            <person name="Schneeberger K."/>
            <person name="Ortiz-Merino R.A."/>
            <person name="Moreno-Beltran M."/>
            <person name="Schlaefli M."/>
            <person name="Kirner P."/>
            <person name="Santos Kron A."/>
            <person name="Wolfe K.H."/>
            <person name="Piel J."/>
            <person name="Ahrens C.H."/>
            <person name="Henk D."/>
            <person name="Freimoser F.M."/>
        </authorList>
    </citation>
    <scope>NUCLEOTIDE SEQUENCE [LARGE SCALE GENOMIC DNA]</scope>
    <source>
        <strain evidence="4">APC 1.2</strain>
    </source>
</reference>
<keyword evidence="2" id="KW-0560">Oxidoreductase</keyword>
<gene>
    <name evidence="3" type="ORF">METSCH_E00880</name>
</gene>
<organism evidence="3 4">
    <name type="scientific">Metschnikowia aff. pulcherrima</name>
    <dbReference type="NCBI Taxonomy" id="2163413"/>
    <lineage>
        <taxon>Eukaryota</taxon>
        <taxon>Fungi</taxon>
        <taxon>Dikarya</taxon>
        <taxon>Ascomycota</taxon>
        <taxon>Saccharomycotina</taxon>
        <taxon>Pichiomycetes</taxon>
        <taxon>Metschnikowiaceae</taxon>
        <taxon>Metschnikowia</taxon>
    </lineage>
</organism>
<keyword evidence="1" id="KW-0521">NADP</keyword>
<dbReference type="PANTHER" id="PTHR47706:SF9">
    <property type="entry name" value="NMRA-LIKE DOMAIN-CONTAINING PROTEIN-RELATED"/>
    <property type="match status" value="1"/>
</dbReference>
<dbReference type="PANTHER" id="PTHR47706">
    <property type="entry name" value="NMRA-LIKE FAMILY PROTEIN"/>
    <property type="match status" value="1"/>
</dbReference>
<dbReference type="Gene3D" id="3.90.25.10">
    <property type="entry name" value="UDP-galactose 4-epimerase, domain 1"/>
    <property type="match status" value="1"/>
</dbReference>
<dbReference type="SUPFAM" id="SSF51735">
    <property type="entry name" value="NAD(P)-binding Rossmann-fold domains"/>
    <property type="match status" value="1"/>
</dbReference>
<evidence type="ECO:0000256" key="1">
    <source>
        <dbReference type="ARBA" id="ARBA00022857"/>
    </source>
</evidence>
<dbReference type="InterPro" id="IPR036291">
    <property type="entry name" value="NAD(P)-bd_dom_sf"/>
</dbReference>
<evidence type="ECO:0000313" key="4">
    <source>
        <dbReference type="Proteomes" id="UP000292447"/>
    </source>
</evidence>
<proteinExistence type="predicted"/>
<dbReference type="AlphaFoldDB" id="A0A4P6XV67"/>
<protein>
    <submittedName>
        <fullName evidence="3">Uncharacterized protein</fullName>
    </submittedName>
</protein>
<evidence type="ECO:0000313" key="3">
    <source>
        <dbReference type="EMBL" id="QBM89854.1"/>
    </source>
</evidence>
<dbReference type="Gene3D" id="3.40.50.720">
    <property type="entry name" value="NAD(P)-binding Rossmann-like Domain"/>
    <property type="match status" value="1"/>
</dbReference>
<keyword evidence="4" id="KW-1185">Reference proteome</keyword>
<sequence>MSKPSVAVFGLNGALGESTLAAFLSSAFSDKFQLPVLAITRDATTKTSTNVVKYVQGDIQNGKDSLVQKLANTDVVISLLGATPDVLAHIEKIVEEVKPQVYIPSQFGVNIPAASKTFPGFLGFKTAHSEKVRSFGIKVVDIYTSFFVGGIWLYHVIGHIGADPESKSVTYLGSPDTKLSYTTLEDIGRVVVSVAFKAFGEKNFPDVLKVQSGYVSPAEVVKRYEETNNTTLNVKEIVPKEKVLEEAKKVWAQGFDGNKFLYYLNVLVSQGEGAGVHFTENDDELVNPGESLWKWKKF</sequence>
<evidence type="ECO:0000256" key="2">
    <source>
        <dbReference type="ARBA" id="ARBA00023002"/>
    </source>
</evidence>
<dbReference type="InterPro" id="IPR051609">
    <property type="entry name" value="NmrA/Isoflavone_reductase-like"/>
</dbReference>
<accession>A0A4P6XV67</accession>
<name>A0A4P6XV67_9ASCO</name>
<dbReference type="STRING" id="2163413.A0A4P6XV67"/>